<dbReference type="GO" id="GO:0006887">
    <property type="term" value="P:exocytosis"/>
    <property type="evidence" value="ECO:0007669"/>
    <property type="project" value="TreeGrafter"/>
</dbReference>
<reference evidence="3 4" key="1">
    <citation type="journal article" date="2020" name="ISME J.">
        <title>Uncovering the hidden diversity of litter-decomposition mechanisms in mushroom-forming fungi.</title>
        <authorList>
            <person name="Floudas D."/>
            <person name="Bentzer J."/>
            <person name="Ahren D."/>
            <person name="Johansson T."/>
            <person name="Persson P."/>
            <person name="Tunlid A."/>
        </authorList>
    </citation>
    <scope>NUCLEOTIDE SEQUENCE [LARGE SCALE GENOMIC DNA]</scope>
    <source>
        <strain evidence="3 4">CBS 406.79</strain>
    </source>
</reference>
<dbReference type="GO" id="GO:0097038">
    <property type="term" value="C:perinuclear endoplasmic reticulum"/>
    <property type="evidence" value="ECO:0007669"/>
    <property type="project" value="TreeGrafter"/>
</dbReference>
<dbReference type="GO" id="GO:0005829">
    <property type="term" value="C:cytosol"/>
    <property type="evidence" value="ECO:0007669"/>
    <property type="project" value="TreeGrafter"/>
</dbReference>
<feature type="compositionally biased region" description="Polar residues" evidence="2">
    <location>
        <begin position="245"/>
        <end position="256"/>
    </location>
</feature>
<name>A0A8H5HGM1_9AGAR</name>
<comment type="similarity">
    <text evidence="1">Belongs to the OSBP family.</text>
</comment>
<dbReference type="InterPro" id="IPR000648">
    <property type="entry name" value="Oxysterol-bd"/>
</dbReference>
<protein>
    <recommendedName>
        <fullName evidence="5">PH domain-containing protein</fullName>
    </recommendedName>
</protein>
<dbReference type="EMBL" id="JAACJN010000049">
    <property type="protein sequence ID" value="KAF5382908.1"/>
    <property type="molecule type" value="Genomic_DNA"/>
</dbReference>
<dbReference type="GO" id="GO:0005886">
    <property type="term" value="C:plasma membrane"/>
    <property type="evidence" value="ECO:0007669"/>
    <property type="project" value="TreeGrafter"/>
</dbReference>
<feature type="region of interest" description="Disordered" evidence="2">
    <location>
        <begin position="185"/>
        <end position="205"/>
    </location>
</feature>
<dbReference type="Proteomes" id="UP000518752">
    <property type="component" value="Unassembled WGS sequence"/>
</dbReference>
<dbReference type="Gene3D" id="2.40.160.120">
    <property type="match status" value="1"/>
</dbReference>
<comment type="caution">
    <text evidence="3">The sequence shown here is derived from an EMBL/GenBank/DDBJ whole genome shotgun (WGS) entry which is preliminary data.</text>
</comment>
<evidence type="ECO:0000256" key="2">
    <source>
        <dbReference type="SAM" id="MobiDB-lite"/>
    </source>
</evidence>
<feature type="compositionally biased region" description="Basic and acidic residues" evidence="2">
    <location>
        <begin position="189"/>
        <end position="201"/>
    </location>
</feature>
<evidence type="ECO:0000313" key="4">
    <source>
        <dbReference type="Proteomes" id="UP000518752"/>
    </source>
</evidence>
<dbReference type="GO" id="GO:0034727">
    <property type="term" value="P:piecemeal microautophagy of the nucleus"/>
    <property type="evidence" value="ECO:0007669"/>
    <property type="project" value="TreeGrafter"/>
</dbReference>
<dbReference type="InterPro" id="IPR037239">
    <property type="entry name" value="OSBP_sf"/>
</dbReference>
<dbReference type="GO" id="GO:0032934">
    <property type="term" value="F:sterol binding"/>
    <property type="evidence" value="ECO:0007669"/>
    <property type="project" value="TreeGrafter"/>
</dbReference>
<dbReference type="OrthoDB" id="1854502at2759"/>
<dbReference type="GO" id="GO:0006897">
    <property type="term" value="P:endocytosis"/>
    <property type="evidence" value="ECO:0007669"/>
    <property type="project" value="TreeGrafter"/>
</dbReference>
<gene>
    <name evidence="3" type="ORF">D9757_006329</name>
</gene>
<dbReference type="SUPFAM" id="SSF144000">
    <property type="entry name" value="Oxysterol-binding protein-like"/>
    <property type="match status" value="1"/>
</dbReference>
<feature type="region of interest" description="Disordered" evidence="2">
    <location>
        <begin position="310"/>
        <end position="369"/>
    </location>
</feature>
<dbReference type="PANTHER" id="PTHR10972">
    <property type="entry name" value="OXYSTEROL-BINDING PROTEIN-RELATED"/>
    <property type="match status" value="1"/>
</dbReference>
<dbReference type="FunFam" id="2.40.160.120:FF:000001">
    <property type="entry name" value="Oxysterol-binding protein"/>
    <property type="match status" value="1"/>
</dbReference>
<dbReference type="AlphaFoldDB" id="A0A8H5HGM1"/>
<proteinExistence type="inferred from homology"/>
<organism evidence="3 4">
    <name type="scientific">Collybiopsis confluens</name>
    <dbReference type="NCBI Taxonomy" id="2823264"/>
    <lineage>
        <taxon>Eukaryota</taxon>
        <taxon>Fungi</taxon>
        <taxon>Dikarya</taxon>
        <taxon>Basidiomycota</taxon>
        <taxon>Agaricomycotina</taxon>
        <taxon>Agaricomycetes</taxon>
        <taxon>Agaricomycetidae</taxon>
        <taxon>Agaricales</taxon>
        <taxon>Marasmiineae</taxon>
        <taxon>Omphalotaceae</taxon>
        <taxon>Collybiopsis</taxon>
    </lineage>
</organism>
<dbReference type="SUPFAM" id="SSF50729">
    <property type="entry name" value="PH domain-like"/>
    <property type="match status" value="1"/>
</dbReference>
<evidence type="ECO:0008006" key="5">
    <source>
        <dbReference type="Google" id="ProtNLM"/>
    </source>
</evidence>
<dbReference type="GO" id="GO:0035621">
    <property type="term" value="P:ER to Golgi ceramide transport"/>
    <property type="evidence" value="ECO:0007669"/>
    <property type="project" value="TreeGrafter"/>
</dbReference>
<dbReference type="GO" id="GO:0030011">
    <property type="term" value="P:maintenance of cell polarity"/>
    <property type="evidence" value="ECO:0007669"/>
    <property type="project" value="TreeGrafter"/>
</dbReference>
<dbReference type="PANTHER" id="PTHR10972:SF203">
    <property type="entry name" value="OXYSTEROL-BINDING PROTEIN HOMOLOG 3"/>
    <property type="match status" value="1"/>
</dbReference>
<dbReference type="GO" id="GO:0032541">
    <property type="term" value="C:cortical endoplasmic reticulum"/>
    <property type="evidence" value="ECO:0007669"/>
    <property type="project" value="TreeGrafter"/>
</dbReference>
<evidence type="ECO:0000313" key="3">
    <source>
        <dbReference type="EMBL" id="KAF5382908.1"/>
    </source>
</evidence>
<dbReference type="GO" id="GO:0120009">
    <property type="term" value="P:intermembrane lipid transfer"/>
    <property type="evidence" value="ECO:0007669"/>
    <property type="project" value="UniProtKB-ARBA"/>
</dbReference>
<evidence type="ECO:0000256" key="1">
    <source>
        <dbReference type="ARBA" id="ARBA00008842"/>
    </source>
</evidence>
<dbReference type="Gene3D" id="3.30.70.3490">
    <property type="match status" value="1"/>
</dbReference>
<accession>A0A8H5HGM1</accession>
<keyword evidence="4" id="KW-1185">Reference proteome</keyword>
<feature type="region of interest" description="Disordered" evidence="2">
    <location>
        <begin position="245"/>
        <end position="273"/>
    </location>
</feature>
<dbReference type="Pfam" id="PF01237">
    <property type="entry name" value="Oxysterol_BP"/>
    <property type="match status" value="1"/>
</dbReference>
<sequence>MDDLRPSFAAARASLNLSLPISGVNQDGIQQGFVLKKRRKKMQGPIRDQIYLPNAAIATAPGRKDIHIDSNNATFHLKCLSTEDFTQWMAAFRKFSAMPPESRRSASIRISSRQNTVKLSKSAAIAEEMGLTLAELEQALNVLRDDKIKRKVSSSSKDKTKEGVFGLFKKGAVGPAQYIKLTAKHHVGHHSEHAEGSKPERPSSVIDPSYQRIHMALESLKVQHGTLVKSLHSISALALESTPLSAHPSAQASPLPSTVEEEEHPLDTSSDILSMSFTRRSNRASVATTVTDSVNEWFDASDGEGVQEFVLDDQSSPENGEGPSRIITEDSRSSLDSGRSSIDTDIDPEGAESQTGGQDADADPSRSVEVTRRTYLPTPVVGDEGSLFAVLKKNVGKDLSTIAFPVTFNEPLTLLQRAAEELEYFDLLNQAAAVSDPVERLHFVSAFAVSGYAHTRHRTGRKGLYVQSLSQCVMAYPRMKFIGEKVRHQPVEMAYHAEGENWEFNATSAGKTKFWGKSLEIIPLGTSHVTIGDDHYQWKKPSSFMRNLMVGTKYLEHVGVMTVENSNDRHRCVLEFKQSGYWGSSNVVSGQVYDASGTVISRLEGKWDEHLSQAVDSSHFTLLWRAHPWPKQTHDYYGFTSFGMTLNEITPDIVGKLPVTDSRYRPDVRALEEGGLDKAEAEKIRVEEMQRARRREGKETQPRWFRLEGGEWTYAGGYWEARAKGWKGTNITPFW</sequence>